<dbReference type="GO" id="GO:0031176">
    <property type="term" value="F:endo-1,4-beta-xylanase activity"/>
    <property type="evidence" value="ECO:0007669"/>
    <property type="project" value="UniProtKB-EC"/>
</dbReference>
<dbReference type="PROSITE" id="PS51760">
    <property type="entry name" value="GH10_2"/>
    <property type="match status" value="1"/>
</dbReference>
<dbReference type="Proteomes" id="UP000622604">
    <property type="component" value="Unassembled WGS sequence"/>
</dbReference>
<evidence type="ECO:0000313" key="8">
    <source>
        <dbReference type="Proteomes" id="UP000622604"/>
    </source>
</evidence>
<evidence type="ECO:0000259" key="6">
    <source>
        <dbReference type="PROSITE" id="PS51760"/>
    </source>
</evidence>
<reference evidence="7" key="1">
    <citation type="journal article" date="2014" name="Int. J. Syst. Evol. Microbiol.">
        <title>Complete genome sequence of Corynebacterium casei LMG S-19264T (=DSM 44701T), isolated from a smear-ripened cheese.</title>
        <authorList>
            <consortium name="US DOE Joint Genome Institute (JGI-PGF)"/>
            <person name="Walter F."/>
            <person name="Albersmeier A."/>
            <person name="Kalinowski J."/>
            <person name="Ruckert C."/>
        </authorList>
    </citation>
    <scope>NUCLEOTIDE SEQUENCE</scope>
    <source>
        <strain evidence="7">KCTC 32337</strain>
    </source>
</reference>
<comment type="similarity">
    <text evidence="5">Belongs to the glycosyl hydrolase 10 (cellulase F) family.</text>
</comment>
<dbReference type="PANTHER" id="PTHR31490">
    <property type="entry name" value="GLYCOSYL HYDROLASE"/>
    <property type="match status" value="1"/>
</dbReference>
<dbReference type="SMART" id="SM00633">
    <property type="entry name" value="Glyco_10"/>
    <property type="match status" value="1"/>
</dbReference>
<dbReference type="PANTHER" id="PTHR31490:SF90">
    <property type="entry name" value="ENDO-1,4-BETA-XYLANASE A"/>
    <property type="match status" value="1"/>
</dbReference>
<dbReference type="InterPro" id="IPR001000">
    <property type="entry name" value="GH10_dom"/>
</dbReference>
<dbReference type="RefSeq" id="WP_007991813.1">
    <property type="nucleotide sequence ID" value="NZ_BMZC01000024.1"/>
</dbReference>
<dbReference type="EMBL" id="BMZC01000024">
    <property type="protein sequence ID" value="GGZ83536.1"/>
    <property type="molecule type" value="Genomic_DNA"/>
</dbReference>
<keyword evidence="2 5" id="KW-0119">Carbohydrate metabolism</keyword>
<organism evidence="7 8">
    <name type="scientific">Paraglaciecola chathamensis</name>
    <dbReference type="NCBI Taxonomy" id="368405"/>
    <lineage>
        <taxon>Bacteria</taxon>
        <taxon>Pseudomonadati</taxon>
        <taxon>Pseudomonadota</taxon>
        <taxon>Gammaproteobacteria</taxon>
        <taxon>Alteromonadales</taxon>
        <taxon>Alteromonadaceae</taxon>
        <taxon>Paraglaciecola</taxon>
    </lineage>
</organism>
<dbReference type="PRINTS" id="PR00134">
    <property type="entry name" value="GLHYDRLASE10"/>
</dbReference>
<accession>A0A8H9IE46</accession>
<dbReference type="SUPFAM" id="SSF51445">
    <property type="entry name" value="(Trans)glycosidases"/>
    <property type="match status" value="1"/>
</dbReference>
<comment type="catalytic activity">
    <reaction evidence="5">
        <text>Endohydrolysis of (1-&gt;4)-beta-D-xylosidic linkages in xylans.</text>
        <dbReference type="EC" id="3.2.1.8"/>
    </reaction>
</comment>
<dbReference type="AlphaFoldDB" id="A0A8H9IE46"/>
<evidence type="ECO:0000313" key="7">
    <source>
        <dbReference type="EMBL" id="GGZ83536.1"/>
    </source>
</evidence>
<evidence type="ECO:0000256" key="5">
    <source>
        <dbReference type="RuleBase" id="RU361174"/>
    </source>
</evidence>
<evidence type="ECO:0000256" key="3">
    <source>
        <dbReference type="ARBA" id="ARBA00023295"/>
    </source>
</evidence>
<gene>
    <name evidence="7" type="primary">xynA</name>
    <name evidence="7" type="ORF">GCM10011274_46410</name>
</gene>
<sequence>MSVPYVFETYELKAYGLKAYELNTCGLKRNILAISRSILALVLMFAAAISHASAAINANESALSHNVAALSQKESATRQVSSLKAHFNNQFLVGSAINAQQAKKTNKDTHAIIIAQFNTITPENEMKWERIHPKPDKYEFSLSDEYVNYGLTNNMFTIGHTLVWHSQTPDWVFEDAQGKPISRLALLARMKDHIHTIVSRYKGKIKGWDVVNEALNEDGSLRDSKWRQIIGDDFIEKAFTYAHEADPNAELYYNDYNLYKPDKSAGAARLIKSLQDKGIPVHGVGLQGHYSLTHPDLSELDEALTLFSTLGIQSMITELDVSVLPFPSEAEQGADISQDLDLQKALNPFPYGLPQKQQDALSARYRALFSLFLKQQNHLSRVTFWGVNDANSWRNNWPMRDRTDYPLLFDRTNRAKAAYDAVIALPVD</sequence>
<feature type="domain" description="GH10" evidence="6">
    <location>
        <begin position="77"/>
        <end position="425"/>
    </location>
</feature>
<dbReference type="Gene3D" id="3.20.20.80">
    <property type="entry name" value="Glycosidases"/>
    <property type="match status" value="1"/>
</dbReference>
<keyword evidence="1 5" id="KW-0378">Hydrolase</keyword>
<keyword evidence="3 5" id="KW-0326">Glycosidase</keyword>
<keyword evidence="4 5" id="KW-0624">Polysaccharide degradation</keyword>
<protein>
    <recommendedName>
        <fullName evidence="5">Beta-xylanase</fullName>
        <ecNumber evidence="5">3.2.1.8</ecNumber>
    </recommendedName>
</protein>
<dbReference type="Pfam" id="PF00331">
    <property type="entry name" value="Glyco_hydro_10"/>
    <property type="match status" value="1"/>
</dbReference>
<evidence type="ECO:0000256" key="1">
    <source>
        <dbReference type="ARBA" id="ARBA00022801"/>
    </source>
</evidence>
<reference evidence="7" key="2">
    <citation type="submission" date="2020-09" db="EMBL/GenBank/DDBJ databases">
        <authorList>
            <person name="Sun Q."/>
            <person name="Kim S."/>
        </authorList>
    </citation>
    <scope>NUCLEOTIDE SEQUENCE</scope>
    <source>
        <strain evidence="7">KCTC 32337</strain>
    </source>
</reference>
<dbReference type="EC" id="3.2.1.8" evidence="5"/>
<dbReference type="InterPro" id="IPR017853">
    <property type="entry name" value="GH"/>
</dbReference>
<evidence type="ECO:0000256" key="4">
    <source>
        <dbReference type="ARBA" id="ARBA00023326"/>
    </source>
</evidence>
<comment type="caution">
    <text evidence="7">The sequence shown here is derived from an EMBL/GenBank/DDBJ whole genome shotgun (WGS) entry which is preliminary data.</text>
</comment>
<dbReference type="InterPro" id="IPR044846">
    <property type="entry name" value="GH10"/>
</dbReference>
<evidence type="ECO:0000256" key="2">
    <source>
        <dbReference type="ARBA" id="ARBA00023277"/>
    </source>
</evidence>
<name>A0A8H9IE46_9ALTE</name>
<proteinExistence type="inferred from homology"/>
<dbReference type="GO" id="GO:0000272">
    <property type="term" value="P:polysaccharide catabolic process"/>
    <property type="evidence" value="ECO:0007669"/>
    <property type="project" value="UniProtKB-KW"/>
</dbReference>